<dbReference type="RefSeq" id="WP_101354580.1">
    <property type="nucleotide sequence ID" value="NZ_PIQO01000009.1"/>
</dbReference>
<dbReference type="GO" id="GO:0003677">
    <property type="term" value="F:DNA binding"/>
    <property type="evidence" value="ECO:0007669"/>
    <property type="project" value="InterPro"/>
</dbReference>
<dbReference type="Pfam" id="PF01381">
    <property type="entry name" value="HTH_3"/>
    <property type="match status" value="1"/>
</dbReference>
<dbReference type="OrthoDB" id="34624at2"/>
<dbReference type="InterPro" id="IPR001387">
    <property type="entry name" value="Cro/C1-type_HTH"/>
</dbReference>
<evidence type="ECO:0000259" key="1">
    <source>
        <dbReference type="PROSITE" id="PS50943"/>
    </source>
</evidence>
<gene>
    <name evidence="2" type="ORF">CWO92_12630</name>
</gene>
<dbReference type="InterPro" id="IPR010057">
    <property type="entry name" value="Transcription_activator_Rgg_C"/>
</dbReference>
<name>A0A2N3LIZ8_9BACI</name>
<evidence type="ECO:0000313" key="3">
    <source>
        <dbReference type="Proteomes" id="UP000233440"/>
    </source>
</evidence>
<organism evidence="2 3">
    <name type="scientific">Heyndrickxia camelliae</name>
    <dbReference type="NCBI Taxonomy" id="1707093"/>
    <lineage>
        <taxon>Bacteria</taxon>
        <taxon>Bacillati</taxon>
        <taxon>Bacillota</taxon>
        <taxon>Bacilli</taxon>
        <taxon>Bacillales</taxon>
        <taxon>Bacillaceae</taxon>
        <taxon>Heyndrickxia</taxon>
    </lineage>
</organism>
<protein>
    <recommendedName>
        <fullName evidence="1">HTH cro/C1-type domain-containing protein</fullName>
    </recommendedName>
</protein>
<dbReference type="PANTHER" id="PTHR37038">
    <property type="entry name" value="TRANSCRIPTIONAL REGULATOR-RELATED"/>
    <property type="match status" value="1"/>
</dbReference>
<dbReference type="Gene3D" id="1.25.40.10">
    <property type="entry name" value="Tetratricopeptide repeat domain"/>
    <property type="match status" value="1"/>
</dbReference>
<dbReference type="NCBIfam" id="TIGR01716">
    <property type="entry name" value="RGG_Cterm"/>
    <property type="match status" value="1"/>
</dbReference>
<dbReference type="InterPro" id="IPR053163">
    <property type="entry name" value="HTH-type_regulator_Rgg"/>
</dbReference>
<dbReference type="Proteomes" id="UP000233440">
    <property type="component" value="Unassembled WGS sequence"/>
</dbReference>
<feature type="domain" description="HTH cro/C1-type" evidence="1">
    <location>
        <begin position="8"/>
        <end position="61"/>
    </location>
</feature>
<proteinExistence type="predicted"/>
<dbReference type="AlphaFoldDB" id="A0A2N3LIZ8"/>
<accession>A0A2N3LIZ8</accession>
<dbReference type="Pfam" id="PF21259">
    <property type="entry name" value="Rgg_C"/>
    <property type="match status" value="1"/>
</dbReference>
<dbReference type="EMBL" id="PIQO01000009">
    <property type="protein sequence ID" value="PKR84555.1"/>
    <property type="molecule type" value="Genomic_DNA"/>
</dbReference>
<keyword evidence="3" id="KW-1185">Reference proteome</keyword>
<dbReference type="InterPro" id="IPR011990">
    <property type="entry name" value="TPR-like_helical_dom_sf"/>
</dbReference>
<dbReference type="SUPFAM" id="SSF47413">
    <property type="entry name" value="lambda repressor-like DNA-binding domains"/>
    <property type="match status" value="1"/>
</dbReference>
<evidence type="ECO:0000313" key="2">
    <source>
        <dbReference type="EMBL" id="PKR84555.1"/>
    </source>
</evidence>
<dbReference type="SMART" id="SM00530">
    <property type="entry name" value="HTH_XRE"/>
    <property type="match status" value="1"/>
</dbReference>
<comment type="caution">
    <text evidence="2">The sequence shown here is derived from an EMBL/GenBank/DDBJ whole genome shotgun (WGS) entry which is preliminary data.</text>
</comment>
<sequence length="299" mass="35265">MASYGETLRQIRVQKGWTMKELADGICSVSFLSKFERGDSEITIGLFNRILDKLMLSFDEFLYIHNDYMPDQLEHFFNNVGIAYSNQNSAQLKHLKKQEMEKWKKYRIDTYYCNVLMLQVYERIVEEKAIDEDVDKKDIKILSDYLFRVEIWGYYELKLYSAAMLFLEPGMVVQLSRTAYEKSIRYRNLKKVNEAIISVIINTLVYLIGPVNRFHEDLKYQKEIIEFFSYLETIALPESHLFERVELLHLKGAYELKIGNREEGIAKIHHASQILSDLGSFGIANRIENYLQQILDFTK</sequence>
<reference evidence="2 3" key="1">
    <citation type="submission" date="2017-11" db="EMBL/GenBank/DDBJ databases">
        <title>Bacillus camelliae sp. nov., isolated from pu'er tea.</title>
        <authorList>
            <person name="Niu L."/>
        </authorList>
    </citation>
    <scope>NUCLEOTIDE SEQUENCE [LARGE SCALE GENOMIC DNA]</scope>
    <source>
        <strain evidence="2 3">7578-1</strain>
    </source>
</reference>
<dbReference type="InterPro" id="IPR010982">
    <property type="entry name" value="Lambda_DNA-bd_dom_sf"/>
</dbReference>
<dbReference type="CDD" id="cd00093">
    <property type="entry name" value="HTH_XRE"/>
    <property type="match status" value="1"/>
</dbReference>
<dbReference type="PANTHER" id="PTHR37038:SF12">
    <property type="entry name" value="TRANSCRIPTIONAL REGULATOR"/>
    <property type="match status" value="1"/>
</dbReference>
<dbReference type="PROSITE" id="PS50943">
    <property type="entry name" value="HTH_CROC1"/>
    <property type="match status" value="1"/>
</dbReference>